<name>A0A5M3PMR8_9GAMM</name>
<gene>
    <name evidence="2" type="ORF">MS5N3_16420</name>
</gene>
<dbReference type="RefSeq" id="WP_153634056.1">
    <property type="nucleotide sequence ID" value="NZ_BGZH01000001.1"/>
</dbReference>
<accession>A0A5M3PMR8</accession>
<dbReference type="InterPro" id="IPR025391">
    <property type="entry name" value="DUF4123"/>
</dbReference>
<dbReference type="Pfam" id="PF13503">
    <property type="entry name" value="DUF4123"/>
    <property type="match status" value="1"/>
</dbReference>
<evidence type="ECO:0000313" key="2">
    <source>
        <dbReference type="EMBL" id="GBO84191.1"/>
    </source>
</evidence>
<organism evidence="2 3">
    <name type="scientific">Marinobacter salsuginis</name>
    <dbReference type="NCBI Taxonomy" id="418719"/>
    <lineage>
        <taxon>Bacteria</taxon>
        <taxon>Pseudomonadati</taxon>
        <taxon>Pseudomonadota</taxon>
        <taxon>Gammaproteobacteria</taxon>
        <taxon>Pseudomonadales</taxon>
        <taxon>Marinobacteraceae</taxon>
        <taxon>Marinobacter</taxon>
    </lineage>
</organism>
<feature type="domain" description="DUF4123" evidence="1">
    <location>
        <begin position="14"/>
        <end position="125"/>
    </location>
</feature>
<protein>
    <recommendedName>
        <fullName evidence="1">DUF4123 domain-containing protein</fullName>
    </recommendedName>
</protein>
<reference evidence="2 3" key="1">
    <citation type="journal article" date="2019" name="J. Gen. Appl. Microbiol.">
        <title>Aerobic degradation of cis-dichloroethene by the marine bacterium Marinobacter salsuginis strain 5N-3.</title>
        <authorList>
            <person name="Inoue Y."/>
            <person name="Fukunaga Y."/>
            <person name="Katsumata H."/>
            <person name="Ohji S."/>
            <person name="Hosoyama A."/>
            <person name="Mori K."/>
            <person name="Ando K."/>
        </authorList>
    </citation>
    <scope>NUCLEOTIDE SEQUENCE [LARGE SCALE GENOMIC DNA]</scope>
    <source>
        <strain evidence="2 3">5N-3</strain>
    </source>
</reference>
<comment type="caution">
    <text evidence="2">The sequence shown here is derived from an EMBL/GenBank/DDBJ whole genome shotgun (WGS) entry which is preliminary data.</text>
</comment>
<evidence type="ECO:0000259" key="1">
    <source>
        <dbReference type="Pfam" id="PF13503"/>
    </source>
</evidence>
<proteinExistence type="predicted"/>
<evidence type="ECO:0000313" key="3">
    <source>
        <dbReference type="Proteomes" id="UP000340077"/>
    </source>
</evidence>
<dbReference type="Proteomes" id="UP000340077">
    <property type="component" value="Unassembled WGS sequence"/>
</dbReference>
<dbReference type="AlphaFoldDB" id="A0A5M3PMR8"/>
<keyword evidence="3" id="KW-1185">Reference proteome</keyword>
<sequence>MGYLAGLPGKGKTFILMDGAKVNNLPQVIFREIETPHCDALYRETELVDLLEISPWLVESGIDSSLALKCFDDWKHQGVAIVLRAGCHFEEVMQHLRGLLLARLVTEDEVVFRFYDPEITRHLLKLDASGENVRRLMGPCSLFAIQDRRTGEWDYFHNDQPSIEQQAERFSILEEHQVAMERAAEKTALRKLELHVADYFPHLLQKTDTDGQDWGTVSALVDAAKARGLCSTRDIALFINTIGWLGYQAFDNSEVQKLWKEHSAAPGRAIARIAELAEKKSTEGLVHG</sequence>
<dbReference type="EMBL" id="BGZH01000001">
    <property type="protein sequence ID" value="GBO84191.1"/>
    <property type="molecule type" value="Genomic_DNA"/>
</dbReference>